<dbReference type="PROSITE" id="PS50937">
    <property type="entry name" value="HTH_MERR_2"/>
    <property type="match status" value="1"/>
</dbReference>
<gene>
    <name evidence="2" type="ORF">JOC47_002783</name>
</gene>
<dbReference type="SUPFAM" id="SSF46955">
    <property type="entry name" value="Putative DNA-binding domain"/>
    <property type="match status" value="1"/>
</dbReference>
<dbReference type="Proteomes" id="UP000774000">
    <property type="component" value="Unassembled WGS sequence"/>
</dbReference>
<name>A0A939BN09_9FIRM</name>
<dbReference type="CDD" id="cd04762">
    <property type="entry name" value="HTH_MerR-trunc"/>
    <property type="match status" value="1"/>
</dbReference>
<organism evidence="2 3">
    <name type="scientific">Halanaerobacter jeridensis</name>
    <dbReference type="NCBI Taxonomy" id="706427"/>
    <lineage>
        <taxon>Bacteria</taxon>
        <taxon>Bacillati</taxon>
        <taxon>Bacillota</taxon>
        <taxon>Clostridia</taxon>
        <taxon>Halanaerobiales</taxon>
        <taxon>Halobacteroidaceae</taxon>
        <taxon>Halanaerobacter</taxon>
    </lineage>
</organism>
<dbReference type="GO" id="GO:0006355">
    <property type="term" value="P:regulation of DNA-templated transcription"/>
    <property type="evidence" value="ECO:0007669"/>
    <property type="project" value="InterPro"/>
</dbReference>
<proteinExistence type="predicted"/>
<dbReference type="GO" id="GO:0003677">
    <property type="term" value="F:DNA binding"/>
    <property type="evidence" value="ECO:0007669"/>
    <property type="project" value="InterPro"/>
</dbReference>
<sequence length="58" mass="6504">MKLSIKEAANFLGVAISILRRWDKEGKLVPERTVGGHRRYSATCCDMSATCCNFKRIA</sequence>
<comment type="caution">
    <text evidence="2">The sequence shown here is derived from an EMBL/GenBank/DDBJ whole genome shotgun (WGS) entry which is preliminary data.</text>
</comment>
<evidence type="ECO:0000313" key="2">
    <source>
        <dbReference type="EMBL" id="MBM7557915.1"/>
    </source>
</evidence>
<dbReference type="EMBL" id="JAFBDQ010000020">
    <property type="protein sequence ID" value="MBM7557915.1"/>
    <property type="molecule type" value="Genomic_DNA"/>
</dbReference>
<evidence type="ECO:0000259" key="1">
    <source>
        <dbReference type="PROSITE" id="PS50937"/>
    </source>
</evidence>
<protein>
    <submittedName>
        <fullName evidence="2">Excisionase family DNA binding protein</fullName>
    </submittedName>
</protein>
<dbReference type="AlphaFoldDB" id="A0A939BN09"/>
<keyword evidence="3" id="KW-1185">Reference proteome</keyword>
<reference evidence="2" key="1">
    <citation type="submission" date="2021-01" db="EMBL/GenBank/DDBJ databases">
        <title>Genomic Encyclopedia of Type Strains, Phase IV (KMG-IV): sequencing the most valuable type-strain genomes for metagenomic binning, comparative biology and taxonomic classification.</title>
        <authorList>
            <person name="Goeker M."/>
        </authorList>
    </citation>
    <scope>NUCLEOTIDE SEQUENCE</scope>
    <source>
        <strain evidence="2">DSM 23230</strain>
    </source>
</reference>
<dbReference type="Pfam" id="PF00376">
    <property type="entry name" value="MerR"/>
    <property type="match status" value="1"/>
</dbReference>
<feature type="domain" description="HTH merR-type" evidence="1">
    <location>
        <begin position="2"/>
        <end position="41"/>
    </location>
</feature>
<accession>A0A939BN09</accession>
<dbReference type="InterPro" id="IPR009061">
    <property type="entry name" value="DNA-bd_dom_put_sf"/>
</dbReference>
<evidence type="ECO:0000313" key="3">
    <source>
        <dbReference type="Proteomes" id="UP000774000"/>
    </source>
</evidence>
<dbReference type="Gene3D" id="1.10.1660.10">
    <property type="match status" value="1"/>
</dbReference>
<dbReference type="InterPro" id="IPR000551">
    <property type="entry name" value="MerR-type_HTH_dom"/>
</dbReference>